<accession>A0ABY8FZX9</accession>
<sequence>MHVLFVAQQWEPEKGVPQRRGKWMVDQLTASGHTVSVVAPPPHYPSGTLLSPLPHNQSGAVTRLGQRHVLYRSQFHPHTHSIPSRIIDQATVSLTSIRTALQAARHRRPDVVLATAPPLPAAFTARAVAQILRVPFVLDLRDAWPELVDFVADADGEKASFARRTFDWLLHLGGRSFAHTLDHANLILTTSRWHARELRERGLNARALTNLLLLDLDLETALPDPEPHNELRVLYTGTIGRAQGLENALDAVEIARRSGCDVRLRLVGDGAHLTRLQARTADGIEFTGRVDRHDIPLHLAWADTVLVHLKDWPPLATTIPSKLFEAINSGRFVSAALNGEGAQLLARSGVGTAVEAMNPQKLAELWCHLARQRQLSVGDAGHQFLLNELAKENPSQTFVTSIEEASRAH</sequence>
<reference evidence="4 5" key="1">
    <citation type="submission" date="2023-03" db="EMBL/GenBank/DDBJ databases">
        <title>Complete genome of Arcanobacterium canis strain DSM 25104 isolated in 2010 from a canine otitis externa in Germany.</title>
        <authorList>
            <person name="Borowiak M."/>
            <person name="Kreitlow A."/>
            <person name="Malorny B."/>
            <person name="Laemmler C."/>
            <person name="Prenger-Berninghoff E."/>
            <person name="Ploetz M."/>
            <person name="Abdulmawjood A."/>
        </authorList>
    </citation>
    <scope>NUCLEOTIDE SEQUENCE [LARGE SCALE GENOMIC DNA]</scope>
    <source>
        <strain evidence="4 5">DSM 25104</strain>
    </source>
</reference>
<evidence type="ECO:0000313" key="4">
    <source>
        <dbReference type="EMBL" id="WFM84049.1"/>
    </source>
</evidence>
<dbReference type="Pfam" id="PF13579">
    <property type="entry name" value="Glyco_trans_4_4"/>
    <property type="match status" value="1"/>
</dbReference>
<keyword evidence="2" id="KW-0808">Transferase</keyword>
<feature type="domain" description="Glycosyltransferase subfamily 4-like N-terminal" evidence="3">
    <location>
        <begin position="23"/>
        <end position="206"/>
    </location>
</feature>
<protein>
    <submittedName>
        <fullName evidence="4">Glycosyltransferase family 4 protein</fullName>
    </submittedName>
</protein>
<keyword evidence="1" id="KW-0328">Glycosyltransferase</keyword>
<dbReference type="Gene3D" id="3.40.50.2000">
    <property type="entry name" value="Glycogen Phosphorylase B"/>
    <property type="match status" value="2"/>
</dbReference>
<dbReference type="Pfam" id="PF13692">
    <property type="entry name" value="Glyco_trans_1_4"/>
    <property type="match status" value="1"/>
</dbReference>
<dbReference type="PANTHER" id="PTHR45947">
    <property type="entry name" value="SULFOQUINOVOSYL TRANSFERASE SQD2"/>
    <property type="match status" value="1"/>
</dbReference>
<dbReference type="InterPro" id="IPR028098">
    <property type="entry name" value="Glyco_trans_4-like_N"/>
</dbReference>
<evidence type="ECO:0000259" key="3">
    <source>
        <dbReference type="Pfam" id="PF13579"/>
    </source>
</evidence>
<dbReference type="EMBL" id="CP121208">
    <property type="protein sequence ID" value="WFM84049.1"/>
    <property type="molecule type" value="Genomic_DNA"/>
</dbReference>
<dbReference type="SUPFAM" id="SSF53756">
    <property type="entry name" value="UDP-Glycosyltransferase/glycogen phosphorylase"/>
    <property type="match status" value="1"/>
</dbReference>
<name>A0ABY8FZX9_9ACTO</name>
<organism evidence="4 5">
    <name type="scientific">Arcanobacterium canis</name>
    <dbReference type="NCBI Taxonomy" id="999183"/>
    <lineage>
        <taxon>Bacteria</taxon>
        <taxon>Bacillati</taxon>
        <taxon>Actinomycetota</taxon>
        <taxon>Actinomycetes</taxon>
        <taxon>Actinomycetales</taxon>
        <taxon>Actinomycetaceae</taxon>
        <taxon>Arcanobacterium</taxon>
    </lineage>
</organism>
<dbReference type="PANTHER" id="PTHR45947:SF3">
    <property type="entry name" value="SULFOQUINOVOSYL TRANSFERASE SQD2"/>
    <property type="match status" value="1"/>
</dbReference>
<dbReference type="CDD" id="cd03794">
    <property type="entry name" value="GT4_WbuB-like"/>
    <property type="match status" value="1"/>
</dbReference>
<evidence type="ECO:0000256" key="2">
    <source>
        <dbReference type="ARBA" id="ARBA00022679"/>
    </source>
</evidence>
<proteinExistence type="predicted"/>
<evidence type="ECO:0000313" key="5">
    <source>
        <dbReference type="Proteomes" id="UP001215216"/>
    </source>
</evidence>
<dbReference type="Proteomes" id="UP001215216">
    <property type="component" value="Chromosome"/>
</dbReference>
<evidence type="ECO:0000256" key="1">
    <source>
        <dbReference type="ARBA" id="ARBA00022676"/>
    </source>
</evidence>
<dbReference type="RefSeq" id="WP_278013444.1">
    <property type="nucleotide sequence ID" value="NZ_CP121208.1"/>
</dbReference>
<keyword evidence="5" id="KW-1185">Reference proteome</keyword>
<dbReference type="InterPro" id="IPR050194">
    <property type="entry name" value="Glycosyltransferase_grp1"/>
</dbReference>
<gene>
    <name evidence="4" type="ORF">P7079_03485</name>
</gene>